<dbReference type="InterPro" id="IPR001245">
    <property type="entry name" value="Ser-Thr/Tyr_kinase_cat_dom"/>
</dbReference>
<protein>
    <submittedName>
        <fullName evidence="5">Aste57867_21470 protein</fullName>
    </submittedName>
</protein>
<dbReference type="PANTHER" id="PTHR44329">
    <property type="entry name" value="SERINE/THREONINE-PROTEIN KINASE TNNI3K-RELATED"/>
    <property type="match status" value="1"/>
</dbReference>
<evidence type="ECO:0000313" key="6">
    <source>
        <dbReference type="Proteomes" id="UP000332933"/>
    </source>
</evidence>
<evidence type="ECO:0000256" key="1">
    <source>
        <dbReference type="SAM" id="MobiDB-lite"/>
    </source>
</evidence>
<evidence type="ECO:0000313" key="4">
    <source>
        <dbReference type="EMBL" id="KAF0686750.1"/>
    </source>
</evidence>
<keyword evidence="2" id="KW-1133">Transmembrane helix</keyword>
<dbReference type="AlphaFoldDB" id="A0A485LIW2"/>
<dbReference type="Pfam" id="PF07714">
    <property type="entry name" value="PK_Tyr_Ser-Thr"/>
    <property type="match status" value="1"/>
</dbReference>
<dbReference type="InterPro" id="IPR011009">
    <property type="entry name" value="Kinase-like_dom_sf"/>
</dbReference>
<sequence>MSAACNKEPRPVIQDAIVKLNIVQFQECEVYIATTIPLRAFDGALLQRDCSVAACYDLMNFYQANFPDCPDSSFKIMKCTEIVPVRHSVLPNATQQQRQDSLDPRPPRSLPPPPDTNSAVVVSVLVSALVLVVGLAATYWYLQRSKRMQAAAAAAAVADDDYMAAGGGNRTRPGPGFTAPIRPVCPTFSGELDIFDLEVFKVPFDDVKLVRPLAEGTFGEVWVGKLGRKNIAIKKLKSKTTMQDVQLFIWEIYLLSKMQCPYIVRFVGVTWQDRPSGIVLLTEYMDGGDLRTVLNASQTKSTKRRVFFSWAAKLKCALHVAEGLVYLHSLDPKVIHRDLKSRNVMLDSKQTTKITDFGVARETSDATMTAGIGTYKWMAPEVILSGHYSESADIFSFGVILTELSTGIVPYTDLVDGKRPLADGAIITKVIAGDLLPSFAPDCPLWFAELGRKCMAFDADERPTAVAVAFAIKQEFRKLV</sequence>
<dbReference type="PROSITE" id="PS00108">
    <property type="entry name" value="PROTEIN_KINASE_ST"/>
    <property type="match status" value="1"/>
</dbReference>
<evidence type="ECO:0000256" key="2">
    <source>
        <dbReference type="SAM" id="Phobius"/>
    </source>
</evidence>
<feature type="region of interest" description="Disordered" evidence="1">
    <location>
        <begin position="93"/>
        <end position="115"/>
    </location>
</feature>
<dbReference type="InterPro" id="IPR051681">
    <property type="entry name" value="Ser/Thr_Kinases-Pseudokinases"/>
</dbReference>
<dbReference type="SUPFAM" id="SSF56112">
    <property type="entry name" value="Protein kinase-like (PK-like)"/>
    <property type="match status" value="1"/>
</dbReference>
<dbReference type="EMBL" id="VJMH01006977">
    <property type="protein sequence ID" value="KAF0686750.1"/>
    <property type="molecule type" value="Genomic_DNA"/>
</dbReference>
<name>A0A485LIW2_9STRA</name>
<gene>
    <name evidence="5" type="primary">Aste57867_21470</name>
    <name evidence="4" type="ORF">As57867_021401</name>
    <name evidence="5" type="ORF">ASTE57867_21470</name>
</gene>
<dbReference type="GO" id="GO:0004674">
    <property type="term" value="F:protein serine/threonine kinase activity"/>
    <property type="evidence" value="ECO:0007669"/>
    <property type="project" value="TreeGrafter"/>
</dbReference>
<keyword evidence="2" id="KW-0472">Membrane</keyword>
<reference evidence="4" key="2">
    <citation type="submission" date="2019-06" db="EMBL/GenBank/DDBJ databases">
        <title>Genomics analysis of Aphanomyces spp. identifies a new class of oomycete effector associated with host adaptation.</title>
        <authorList>
            <person name="Gaulin E."/>
        </authorList>
    </citation>
    <scope>NUCLEOTIDE SEQUENCE</scope>
    <source>
        <strain evidence="4">CBS 578.67</strain>
    </source>
</reference>
<dbReference type="InterPro" id="IPR008271">
    <property type="entry name" value="Ser/Thr_kinase_AS"/>
</dbReference>
<keyword evidence="2" id="KW-0812">Transmembrane</keyword>
<dbReference type="PROSITE" id="PS50011">
    <property type="entry name" value="PROTEIN_KINASE_DOM"/>
    <property type="match status" value="1"/>
</dbReference>
<proteinExistence type="predicted"/>
<feature type="transmembrane region" description="Helical" evidence="2">
    <location>
        <begin position="119"/>
        <end position="142"/>
    </location>
</feature>
<keyword evidence="6" id="KW-1185">Reference proteome</keyword>
<evidence type="ECO:0000313" key="5">
    <source>
        <dbReference type="EMBL" id="VFT98141.1"/>
    </source>
</evidence>
<organism evidence="5 6">
    <name type="scientific">Aphanomyces stellatus</name>
    <dbReference type="NCBI Taxonomy" id="120398"/>
    <lineage>
        <taxon>Eukaryota</taxon>
        <taxon>Sar</taxon>
        <taxon>Stramenopiles</taxon>
        <taxon>Oomycota</taxon>
        <taxon>Saprolegniomycetes</taxon>
        <taxon>Saprolegniales</taxon>
        <taxon>Verrucalvaceae</taxon>
        <taxon>Aphanomyces</taxon>
    </lineage>
</organism>
<dbReference type="GO" id="GO:0005524">
    <property type="term" value="F:ATP binding"/>
    <property type="evidence" value="ECO:0007669"/>
    <property type="project" value="InterPro"/>
</dbReference>
<dbReference type="Gene3D" id="3.30.200.20">
    <property type="entry name" value="Phosphorylase Kinase, domain 1"/>
    <property type="match status" value="1"/>
</dbReference>
<dbReference type="PANTHER" id="PTHR44329:SF214">
    <property type="entry name" value="PROTEIN KINASE DOMAIN-CONTAINING PROTEIN"/>
    <property type="match status" value="1"/>
</dbReference>
<dbReference type="Gene3D" id="1.10.510.10">
    <property type="entry name" value="Transferase(Phosphotransferase) domain 1"/>
    <property type="match status" value="1"/>
</dbReference>
<dbReference type="EMBL" id="CAADRA010007003">
    <property type="protein sequence ID" value="VFT98141.1"/>
    <property type="molecule type" value="Genomic_DNA"/>
</dbReference>
<dbReference type="SMART" id="SM00220">
    <property type="entry name" value="S_TKc"/>
    <property type="match status" value="1"/>
</dbReference>
<feature type="domain" description="Protein kinase" evidence="3">
    <location>
        <begin position="207"/>
        <end position="477"/>
    </location>
</feature>
<evidence type="ECO:0000259" key="3">
    <source>
        <dbReference type="PROSITE" id="PS50011"/>
    </source>
</evidence>
<dbReference type="OrthoDB" id="4062651at2759"/>
<reference evidence="5 6" key="1">
    <citation type="submission" date="2019-03" db="EMBL/GenBank/DDBJ databases">
        <authorList>
            <person name="Gaulin E."/>
            <person name="Dumas B."/>
        </authorList>
    </citation>
    <scope>NUCLEOTIDE SEQUENCE [LARGE SCALE GENOMIC DNA]</scope>
    <source>
        <strain evidence="5">CBS 568.67</strain>
    </source>
</reference>
<dbReference type="InterPro" id="IPR000719">
    <property type="entry name" value="Prot_kinase_dom"/>
</dbReference>
<dbReference type="Proteomes" id="UP000332933">
    <property type="component" value="Unassembled WGS sequence"/>
</dbReference>
<accession>A0A485LIW2</accession>